<feature type="domain" description="Transposase IS200-like" evidence="1">
    <location>
        <begin position="2"/>
        <end position="52"/>
    </location>
</feature>
<accession>A0A6J4CW16</accession>
<dbReference type="Pfam" id="PF01797">
    <property type="entry name" value="Y1_Tnp"/>
    <property type="match status" value="1"/>
</dbReference>
<dbReference type="AlphaFoldDB" id="A0A6J4CW16"/>
<dbReference type="GO" id="GO:0004803">
    <property type="term" value="F:transposase activity"/>
    <property type="evidence" value="ECO:0007669"/>
    <property type="project" value="InterPro"/>
</dbReference>
<dbReference type="InterPro" id="IPR002686">
    <property type="entry name" value="Transposase_17"/>
</dbReference>
<gene>
    <name evidence="2" type="ORF">SNTW_03130</name>
</gene>
<dbReference type="InterPro" id="IPR036515">
    <property type="entry name" value="Transposase_17_sf"/>
</dbReference>
<sequence>MKFIRTAKGRSSRLLRQEFAHLRTKLPTPNSCFTSSVGGAPLEVIKQYIANQQNSERPKQKNKWKDYVNRLQAETLQHKQK</sequence>
<proteinExistence type="predicted"/>
<name>A0A6J4CW16_9HELI</name>
<dbReference type="SUPFAM" id="SSF143422">
    <property type="entry name" value="Transposase IS200-like"/>
    <property type="match status" value="1"/>
</dbReference>
<dbReference type="GO" id="GO:0006313">
    <property type="term" value="P:DNA transposition"/>
    <property type="evidence" value="ECO:0007669"/>
    <property type="project" value="InterPro"/>
</dbReference>
<evidence type="ECO:0000313" key="2">
    <source>
        <dbReference type="EMBL" id="BCD69668.1"/>
    </source>
</evidence>
<organism evidence="2 3">
    <name type="scientific">Helicobacter suis</name>
    <dbReference type="NCBI Taxonomy" id="104628"/>
    <lineage>
        <taxon>Bacteria</taxon>
        <taxon>Pseudomonadati</taxon>
        <taxon>Campylobacterota</taxon>
        <taxon>Epsilonproteobacteria</taxon>
        <taxon>Campylobacterales</taxon>
        <taxon>Helicobacteraceae</taxon>
        <taxon>Helicobacter</taxon>
    </lineage>
</organism>
<evidence type="ECO:0000259" key="1">
    <source>
        <dbReference type="Pfam" id="PF01797"/>
    </source>
</evidence>
<dbReference type="GO" id="GO:0003677">
    <property type="term" value="F:DNA binding"/>
    <property type="evidence" value="ECO:0007669"/>
    <property type="project" value="InterPro"/>
</dbReference>
<dbReference type="Proteomes" id="UP000317935">
    <property type="component" value="Chromosome"/>
</dbReference>
<dbReference type="Gene3D" id="3.30.70.1290">
    <property type="entry name" value="Transposase IS200-like"/>
    <property type="match status" value="1"/>
</dbReference>
<reference evidence="2 3" key="1">
    <citation type="submission" date="2019-06" db="EMBL/GenBank/DDBJ databases">
        <title>Complete genome sequence of Helicobacter suis SNTW101c.</title>
        <authorList>
            <person name="Rimbara E."/>
            <person name="Suzuki M."/>
            <person name="Matsui H."/>
            <person name="Nakamura M."/>
            <person name="Mori S."/>
            <person name="Shibayama K."/>
        </authorList>
    </citation>
    <scope>NUCLEOTIDE SEQUENCE [LARGE SCALE GENOMIC DNA]</scope>
    <source>
        <strain evidence="2 3">SNTW101c</strain>
    </source>
</reference>
<protein>
    <recommendedName>
        <fullName evidence="1">Transposase IS200-like domain-containing protein</fullName>
    </recommendedName>
</protein>
<evidence type="ECO:0000313" key="3">
    <source>
        <dbReference type="Proteomes" id="UP000317935"/>
    </source>
</evidence>
<dbReference type="EMBL" id="AP019774">
    <property type="protein sequence ID" value="BCD69668.1"/>
    <property type="molecule type" value="Genomic_DNA"/>
</dbReference>